<dbReference type="EMBL" id="JAVRHK010000002">
    <property type="protein sequence ID" value="MDT0675461.1"/>
    <property type="molecule type" value="Genomic_DNA"/>
</dbReference>
<proteinExistence type="predicted"/>
<name>A0ABU3D1P0_9FLAO</name>
<sequence>MKIKYNIKLISAIMLCAVLTILSSCDDFVDFQDVILITGTEENNVLRFAVEEAPATFSITASSTARVTQDVNVNFNVDPDMVPIYNEENNANYEFVPEGSYEISSNSSQILSGTAVSDPVTVTITSTENFVEGRNYIIPVTISGQGRMKVLEASRTVYLRVSRVIDFNAVDISNPDFYDTYQFSEPITGITEFTYEIRCKIDEWHSGQPPISRLSNWGPVDESLPNLLRFGEAGSDVNQLQWVSAEGATFSETRFATDTWYTISCVYDGSDYRLYVNGSLDSRFSGSGQQYVLAALELGMSYGGYEYSQRFLGSVAEIRFWNRALSLNEIQAGLCAVDPSAEGLLAYWKLNEGEGNVFYDNTGNGRDMDWSNEVVWNTDDNQCAQ</sequence>
<dbReference type="SUPFAM" id="SSF49899">
    <property type="entry name" value="Concanavalin A-like lectins/glucanases"/>
    <property type="match status" value="1"/>
</dbReference>
<protein>
    <submittedName>
        <fullName evidence="3">DUF1735 and LamG domain-containing protein</fullName>
    </submittedName>
</protein>
<evidence type="ECO:0000256" key="1">
    <source>
        <dbReference type="SAM" id="SignalP"/>
    </source>
</evidence>
<evidence type="ECO:0000259" key="2">
    <source>
        <dbReference type="Pfam" id="PF08522"/>
    </source>
</evidence>
<feature type="signal peptide" evidence="1">
    <location>
        <begin position="1"/>
        <end position="24"/>
    </location>
</feature>
<dbReference type="Proteomes" id="UP001262582">
    <property type="component" value="Unassembled WGS sequence"/>
</dbReference>
<evidence type="ECO:0000313" key="4">
    <source>
        <dbReference type="Proteomes" id="UP001262582"/>
    </source>
</evidence>
<dbReference type="Pfam" id="PF13385">
    <property type="entry name" value="Laminin_G_3"/>
    <property type="match status" value="1"/>
</dbReference>
<dbReference type="Gene3D" id="2.60.120.200">
    <property type="match status" value="1"/>
</dbReference>
<dbReference type="InterPro" id="IPR013728">
    <property type="entry name" value="BT_3987-like_N"/>
</dbReference>
<dbReference type="RefSeq" id="WP_311501933.1">
    <property type="nucleotide sequence ID" value="NZ_JAVRHK010000002.1"/>
</dbReference>
<dbReference type="Gene3D" id="2.60.40.1740">
    <property type="entry name" value="hypothetical protein (bacova_03559)"/>
    <property type="match status" value="1"/>
</dbReference>
<dbReference type="InterPro" id="IPR013320">
    <property type="entry name" value="ConA-like_dom_sf"/>
</dbReference>
<keyword evidence="4" id="KW-1185">Reference proteome</keyword>
<comment type="caution">
    <text evidence="3">The sequence shown here is derived from an EMBL/GenBank/DDBJ whole genome shotgun (WGS) entry which is preliminary data.</text>
</comment>
<reference evidence="3 4" key="1">
    <citation type="submission" date="2023-09" db="EMBL/GenBank/DDBJ databases">
        <authorList>
            <person name="Rey-Velasco X."/>
        </authorList>
    </citation>
    <scope>NUCLEOTIDE SEQUENCE [LARGE SCALE GENOMIC DNA]</scope>
    <source>
        <strain evidence="3 4">F117</strain>
    </source>
</reference>
<organism evidence="3 4">
    <name type="scientific">Autumnicola musiva</name>
    <dbReference type="NCBI Taxonomy" id="3075589"/>
    <lineage>
        <taxon>Bacteria</taxon>
        <taxon>Pseudomonadati</taxon>
        <taxon>Bacteroidota</taxon>
        <taxon>Flavobacteriia</taxon>
        <taxon>Flavobacteriales</taxon>
        <taxon>Flavobacteriaceae</taxon>
        <taxon>Autumnicola</taxon>
    </lineage>
</organism>
<accession>A0ABU3D1P0</accession>
<keyword evidence="1" id="KW-0732">Signal</keyword>
<feature type="chain" id="PRO_5047258559" evidence="1">
    <location>
        <begin position="25"/>
        <end position="385"/>
    </location>
</feature>
<dbReference type="PROSITE" id="PS51257">
    <property type="entry name" value="PROKAR_LIPOPROTEIN"/>
    <property type="match status" value="1"/>
</dbReference>
<dbReference type="Pfam" id="PF08522">
    <property type="entry name" value="BT_3987-like_N"/>
    <property type="match status" value="1"/>
</dbReference>
<gene>
    <name evidence="3" type="ORF">RM539_02555</name>
</gene>
<feature type="domain" description="BT-3987-like N-terminal" evidence="2">
    <location>
        <begin position="35"/>
        <end position="145"/>
    </location>
</feature>
<evidence type="ECO:0000313" key="3">
    <source>
        <dbReference type="EMBL" id="MDT0675461.1"/>
    </source>
</evidence>